<dbReference type="EMBL" id="AYEV01000009">
    <property type="protein sequence ID" value="ESK56361.1"/>
    <property type="molecule type" value="Genomic_DNA"/>
</dbReference>
<feature type="transmembrane region" description="Helical" evidence="4">
    <location>
        <begin position="79"/>
        <end position="100"/>
    </location>
</feature>
<name>V2V684_9GAMM</name>
<feature type="transmembrane region" description="Helical" evidence="4">
    <location>
        <begin position="106"/>
        <end position="131"/>
    </location>
</feature>
<feature type="transmembrane region" description="Helical" evidence="4">
    <location>
        <begin position="179"/>
        <end position="199"/>
    </location>
</feature>
<feature type="transmembrane region" description="Helical" evidence="4">
    <location>
        <begin position="385"/>
        <end position="405"/>
    </location>
</feature>
<feature type="transmembrane region" description="Helical" evidence="4">
    <location>
        <begin position="230"/>
        <end position="252"/>
    </location>
</feature>
<dbReference type="PANTHER" id="PTHR23546:SF1">
    <property type="entry name" value="MEMBRANE PROTEIN"/>
    <property type="match status" value="1"/>
</dbReference>
<dbReference type="Pfam" id="PF07690">
    <property type="entry name" value="MFS_1"/>
    <property type="match status" value="1"/>
</dbReference>
<keyword evidence="2 4" id="KW-1133">Transmembrane helix</keyword>
<evidence type="ECO:0000256" key="2">
    <source>
        <dbReference type="ARBA" id="ARBA00022989"/>
    </source>
</evidence>
<reference evidence="6 7" key="1">
    <citation type="submission" date="2013-10" db="EMBL/GenBank/DDBJ databases">
        <title>The Genome Sequence of Acinetobacter tjernbergiae CIP107465.</title>
        <authorList>
            <consortium name="The Broad Institute Genomics Platform"/>
            <consortium name="The Broad Institute Genome Sequencing Center for Infectious Disease"/>
            <person name="Cerqueira G."/>
            <person name="Feldgarden M."/>
            <person name="Courvalin P."/>
            <person name="Grillot-Courvalin C."/>
            <person name="Clermont D."/>
            <person name="Rocha E."/>
            <person name="Yoon E.-J."/>
            <person name="Nemec A."/>
            <person name="Young S.K."/>
            <person name="Zeng Q."/>
            <person name="Gargeya S."/>
            <person name="Fitzgerald M."/>
            <person name="Abouelleil A."/>
            <person name="Alvarado L."/>
            <person name="Berlin A.M."/>
            <person name="Chapman S.B."/>
            <person name="Gainer-Dewar J."/>
            <person name="Goldberg J."/>
            <person name="Gnerre S."/>
            <person name="Griggs A."/>
            <person name="Gujja S."/>
            <person name="Hansen M."/>
            <person name="Howarth C."/>
            <person name="Imamovic A."/>
            <person name="Ireland A."/>
            <person name="Larimer J."/>
            <person name="McCowan C."/>
            <person name="Murphy C."/>
            <person name="Pearson M."/>
            <person name="Poon T.W."/>
            <person name="Priest M."/>
            <person name="Roberts A."/>
            <person name="Saif S."/>
            <person name="Shea T."/>
            <person name="Sykes S."/>
            <person name="Wortman J."/>
            <person name="Nusbaum C."/>
            <person name="Birren B."/>
        </authorList>
    </citation>
    <scope>NUCLEOTIDE SEQUENCE [LARGE SCALE GENOMIC DNA]</scope>
    <source>
        <strain evidence="6 7">CIP 107465</strain>
    </source>
</reference>
<proteinExistence type="predicted"/>
<sequence length="415" mass="45729">MPFLFMTFIMQRNFKLLAWATLANGTCFSMILPLLAPLIRQLHLTELQGGMIVSAGAICMAIASIFIAKHQKIQTPYQLMNYGFWGMTITWAIFTLILYFGINQSLAPVAIFILLILSRSSTGAFMAMPQIGLQSYVMQHVINTEQRSQKMAMYGAMNSLGMIIGPFVTSILLLGGILLSMWVAVIVLMIFSVLLTVFFHKDTIAQINLIQQQSLKDESTAFSIKPALPWLILGFSTYMAIVTLNMTAGFYIQDRFQLNIQQSASYFSQCMLIVGFSLVLTQIIIVKIVRLSLQALVGLGITAMLAGLLLSLNADQIIFFQASYILYGIGVASLLPAFTTGAAQSVSQSAQIKMASLCTAIQALGLIVAPLLSTFLYHYAINLPFYLLSVLMLSVGLYLAWILILQNKTSTKLVI</sequence>
<evidence type="ECO:0000256" key="1">
    <source>
        <dbReference type="ARBA" id="ARBA00022692"/>
    </source>
</evidence>
<dbReference type="PANTHER" id="PTHR23546">
    <property type="entry name" value="TRANSPORT PROTEIN"/>
    <property type="match status" value="1"/>
</dbReference>
<protein>
    <recommendedName>
        <fullName evidence="5">Major facilitator superfamily (MFS) profile domain-containing protein</fullName>
    </recommendedName>
</protein>
<gene>
    <name evidence="6" type="ORF">F990_01127</name>
</gene>
<feature type="transmembrane region" description="Helical" evidence="4">
    <location>
        <begin position="355"/>
        <end position="379"/>
    </location>
</feature>
<dbReference type="SUPFAM" id="SSF103473">
    <property type="entry name" value="MFS general substrate transporter"/>
    <property type="match status" value="1"/>
</dbReference>
<dbReference type="AlphaFoldDB" id="V2V684"/>
<dbReference type="GO" id="GO:0022857">
    <property type="term" value="F:transmembrane transporter activity"/>
    <property type="evidence" value="ECO:0007669"/>
    <property type="project" value="InterPro"/>
</dbReference>
<evidence type="ECO:0000256" key="4">
    <source>
        <dbReference type="SAM" id="Phobius"/>
    </source>
</evidence>
<keyword evidence="3 4" id="KW-0472">Membrane</keyword>
<feature type="transmembrane region" description="Helical" evidence="4">
    <location>
        <begin position="264"/>
        <end position="286"/>
    </location>
</feature>
<dbReference type="InterPro" id="IPR011701">
    <property type="entry name" value="MFS"/>
</dbReference>
<dbReference type="InterPro" id="IPR036259">
    <property type="entry name" value="MFS_trans_sf"/>
</dbReference>
<dbReference type="PATRIC" id="fig|1120928.5.peg.1156"/>
<keyword evidence="7" id="KW-1185">Reference proteome</keyword>
<dbReference type="eggNOG" id="COG2814">
    <property type="taxonomic scope" value="Bacteria"/>
</dbReference>
<feature type="transmembrane region" description="Helical" evidence="4">
    <location>
        <begin position="324"/>
        <end position="343"/>
    </location>
</feature>
<feature type="transmembrane region" description="Helical" evidence="4">
    <location>
        <begin position="47"/>
        <end position="67"/>
    </location>
</feature>
<dbReference type="STRING" id="202955.GCA_000759995_01048"/>
<evidence type="ECO:0000313" key="6">
    <source>
        <dbReference type="EMBL" id="ESK56361.1"/>
    </source>
</evidence>
<feature type="transmembrane region" description="Helical" evidence="4">
    <location>
        <begin position="16"/>
        <end position="35"/>
    </location>
</feature>
<organism evidence="6 7">
    <name type="scientific">Acinetobacter tjernbergiae DSM 14971 = CIP 107465</name>
    <dbReference type="NCBI Taxonomy" id="1120928"/>
    <lineage>
        <taxon>Bacteria</taxon>
        <taxon>Pseudomonadati</taxon>
        <taxon>Pseudomonadota</taxon>
        <taxon>Gammaproteobacteria</taxon>
        <taxon>Moraxellales</taxon>
        <taxon>Moraxellaceae</taxon>
        <taxon>Acinetobacter</taxon>
    </lineage>
</organism>
<dbReference type="Proteomes" id="UP000017404">
    <property type="component" value="Unassembled WGS sequence"/>
</dbReference>
<dbReference type="Gene3D" id="1.20.1250.20">
    <property type="entry name" value="MFS general substrate transporter like domains"/>
    <property type="match status" value="1"/>
</dbReference>
<accession>V2V684</accession>
<dbReference type="PROSITE" id="PS50850">
    <property type="entry name" value="MFS"/>
    <property type="match status" value="1"/>
</dbReference>
<evidence type="ECO:0000313" key="7">
    <source>
        <dbReference type="Proteomes" id="UP000017404"/>
    </source>
</evidence>
<feature type="transmembrane region" description="Helical" evidence="4">
    <location>
        <begin position="293"/>
        <end position="312"/>
    </location>
</feature>
<dbReference type="InterPro" id="IPR020846">
    <property type="entry name" value="MFS_dom"/>
</dbReference>
<comment type="caution">
    <text evidence="6">The sequence shown here is derived from an EMBL/GenBank/DDBJ whole genome shotgun (WGS) entry which is preliminary data.</text>
</comment>
<feature type="transmembrane region" description="Helical" evidence="4">
    <location>
        <begin position="152"/>
        <end position="173"/>
    </location>
</feature>
<evidence type="ECO:0000256" key="3">
    <source>
        <dbReference type="ARBA" id="ARBA00023136"/>
    </source>
</evidence>
<keyword evidence="1 4" id="KW-0812">Transmembrane</keyword>
<feature type="domain" description="Major facilitator superfamily (MFS) profile" evidence="5">
    <location>
        <begin position="13"/>
        <end position="408"/>
    </location>
</feature>
<evidence type="ECO:0000259" key="5">
    <source>
        <dbReference type="PROSITE" id="PS50850"/>
    </source>
</evidence>